<reference evidence="3" key="1">
    <citation type="submission" date="2023-03" db="EMBL/GenBank/DDBJ databases">
        <title>Massive genome expansion in bonnet fungi (Mycena s.s.) driven by repeated elements and novel gene families across ecological guilds.</title>
        <authorList>
            <consortium name="Lawrence Berkeley National Laboratory"/>
            <person name="Harder C.B."/>
            <person name="Miyauchi S."/>
            <person name="Viragh M."/>
            <person name="Kuo A."/>
            <person name="Thoen E."/>
            <person name="Andreopoulos B."/>
            <person name="Lu D."/>
            <person name="Skrede I."/>
            <person name="Drula E."/>
            <person name="Henrissat B."/>
            <person name="Morin E."/>
            <person name="Kohler A."/>
            <person name="Barry K."/>
            <person name="LaButti K."/>
            <person name="Morin E."/>
            <person name="Salamov A."/>
            <person name="Lipzen A."/>
            <person name="Mereny Z."/>
            <person name="Hegedus B."/>
            <person name="Baldrian P."/>
            <person name="Stursova M."/>
            <person name="Weitz H."/>
            <person name="Taylor A."/>
            <person name="Grigoriev I.V."/>
            <person name="Nagy L.G."/>
            <person name="Martin F."/>
            <person name="Kauserud H."/>
        </authorList>
    </citation>
    <scope>NUCLEOTIDE SEQUENCE</scope>
    <source>
        <strain evidence="3">CBHHK188m</strain>
    </source>
</reference>
<dbReference type="AlphaFoldDB" id="A0AAD7N136"/>
<dbReference type="SUPFAM" id="SSF81383">
    <property type="entry name" value="F-box domain"/>
    <property type="match status" value="1"/>
</dbReference>
<dbReference type="EMBL" id="JARJLG010000124">
    <property type="protein sequence ID" value="KAJ7741194.1"/>
    <property type="molecule type" value="Genomic_DNA"/>
</dbReference>
<evidence type="ECO:0000313" key="3">
    <source>
        <dbReference type="EMBL" id="KAJ7741194.1"/>
    </source>
</evidence>
<comment type="caution">
    <text evidence="3">The sequence shown here is derived from an EMBL/GenBank/DDBJ whole genome shotgun (WGS) entry which is preliminary data.</text>
</comment>
<feature type="coiled-coil region" evidence="1">
    <location>
        <begin position="12"/>
        <end position="46"/>
    </location>
</feature>
<dbReference type="InterPro" id="IPR001810">
    <property type="entry name" value="F-box_dom"/>
</dbReference>
<name>A0AAD7N136_9AGAR</name>
<dbReference type="Proteomes" id="UP001215280">
    <property type="component" value="Unassembled WGS sequence"/>
</dbReference>
<gene>
    <name evidence="3" type="ORF">DFH07DRAFT_59421</name>
</gene>
<feature type="domain" description="F-box" evidence="2">
    <location>
        <begin position="54"/>
        <end position="109"/>
    </location>
</feature>
<dbReference type="Gene3D" id="1.20.1280.50">
    <property type="match status" value="1"/>
</dbReference>
<dbReference type="InterPro" id="IPR036047">
    <property type="entry name" value="F-box-like_dom_sf"/>
</dbReference>
<keyword evidence="1" id="KW-0175">Coiled coil</keyword>
<keyword evidence="4" id="KW-1185">Reference proteome</keyword>
<proteinExistence type="predicted"/>
<protein>
    <recommendedName>
        <fullName evidence="2">F-box domain-containing protein</fullName>
    </recommendedName>
</protein>
<evidence type="ECO:0000256" key="1">
    <source>
        <dbReference type="SAM" id="Coils"/>
    </source>
</evidence>
<sequence>MFADLADAKSARAAARTRITELDVEIESLQRLLEARLHEREECREELGSYKYPILTLPPEITSEIFIHFVPAYSERSPLVGPDSPAHLARICRAWRTVALSTPTLWSAIELRLNDADSFEHRLQLLKTWLTRSGGFSLSIALLCYDIEISAAAFVEAIVFHASRWQEIELKLPYEDLRHVTGIMPLLRTLSVHVGPNLELDAKAPVAAPAVIFTQAPNLKEVVLSGYFNPFCITLLWSQITKLTARLYETEAITILRDAAALEECCLTLFCQLRSPISPIPPLPRLRSLVLSASSTWRTAGPIHLPALTLPALESIQVFEPFLGADPVATLSTIRPHGYPRRIVISVAQFSSDTTTPYQVYTAAFPEATVHIELED</sequence>
<evidence type="ECO:0000259" key="2">
    <source>
        <dbReference type="Pfam" id="PF12937"/>
    </source>
</evidence>
<evidence type="ECO:0000313" key="4">
    <source>
        <dbReference type="Proteomes" id="UP001215280"/>
    </source>
</evidence>
<dbReference type="Pfam" id="PF12937">
    <property type="entry name" value="F-box-like"/>
    <property type="match status" value="1"/>
</dbReference>
<organism evidence="3 4">
    <name type="scientific">Mycena maculata</name>
    <dbReference type="NCBI Taxonomy" id="230809"/>
    <lineage>
        <taxon>Eukaryota</taxon>
        <taxon>Fungi</taxon>
        <taxon>Dikarya</taxon>
        <taxon>Basidiomycota</taxon>
        <taxon>Agaricomycotina</taxon>
        <taxon>Agaricomycetes</taxon>
        <taxon>Agaricomycetidae</taxon>
        <taxon>Agaricales</taxon>
        <taxon>Marasmiineae</taxon>
        <taxon>Mycenaceae</taxon>
        <taxon>Mycena</taxon>
    </lineage>
</organism>
<accession>A0AAD7N136</accession>